<dbReference type="GO" id="GO:0005911">
    <property type="term" value="C:cell-cell junction"/>
    <property type="evidence" value="ECO:0000318"/>
    <property type="project" value="GO_Central"/>
</dbReference>
<gene>
    <name evidence="2" type="primary">WBGene00095630</name>
</gene>
<dbReference type="OrthoDB" id="65789at2759"/>
<dbReference type="InterPro" id="IPR008144">
    <property type="entry name" value="Guanylate_kin-like_dom"/>
</dbReference>
<feature type="compositionally biased region" description="Basic and acidic residues" evidence="1">
    <location>
        <begin position="31"/>
        <end position="41"/>
    </location>
</feature>
<protein>
    <submittedName>
        <fullName evidence="2">Magu-3</fullName>
    </submittedName>
</protein>
<proteinExistence type="predicted"/>
<dbReference type="Pfam" id="PF00625">
    <property type="entry name" value="Guanylate_kin"/>
    <property type="match status" value="1"/>
</dbReference>
<dbReference type="InterPro" id="IPR027417">
    <property type="entry name" value="P-loop_NTPase"/>
</dbReference>
<dbReference type="GO" id="GO:0005886">
    <property type="term" value="C:plasma membrane"/>
    <property type="evidence" value="ECO:0000318"/>
    <property type="project" value="GO_Central"/>
</dbReference>
<organism evidence="2 3">
    <name type="scientific">Pristionchus pacificus</name>
    <name type="common">Parasitic nematode worm</name>
    <dbReference type="NCBI Taxonomy" id="54126"/>
    <lineage>
        <taxon>Eukaryota</taxon>
        <taxon>Metazoa</taxon>
        <taxon>Ecdysozoa</taxon>
        <taxon>Nematoda</taxon>
        <taxon>Chromadorea</taxon>
        <taxon>Rhabditida</taxon>
        <taxon>Rhabditina</taxon>
        <taxon>Diplogasteromorpha</taxon>
        <taxon>Diplogasteroidea</taxon>
        <taxon>Neodiplogasteridae</taxon>
        <taxon>Pristionchus</taxon>
    </lineage>
</organism>
<dbReference type="InterPro" id="IPR050716">
    <property type="entry name" value="MAGUK"/>
</dbReference>
<feature type="region of interest" description="Disordered" evidence="1">
    <location>
        <begin position="31"/>
        <end position="56"/>
    </location>
</feature>
<accession>A0A2A6C4S7</accession>
<dbReference type="Proteomes" id="UP000005239">
    <property type="component" value="Unassembled WGS sequence"/>
</dbReference>
<dbReference type="PANTHER" id="PTHR23122">
    <property type="entry name" value="MEMBRANE-ASSOCIATED GUANYLATE KINASE MAGUK"/>
    <property type="match status" value="1"/>
</dbReference>
<evidence type="ECO:0000256" key="1">
    <source>
        <dbReference type="SAM" id="MobiDB-lite"/>
    </source>
</evidence>
<dbReference type="Gene3D" id="3.40.50.300">
    <property type="entry name" value="P-loop containing nucleotide triphosphate hydrolases"/>
    <property type="match status" value="1"/>
</dbReference>
<dbReference type="SMART" id="SM00072">
    <property type="entry name" value="GuKc"/>
    <property type="match status" value="1"/>
</dbReference>
<dbReference type="SUPFAM" id="SSF52540">
    <property type="entry name" value="P-loop containing nucleoside triphosphate hydrolases"/>
    <property type="match status" value="1"/>
</dbReference>
<dbReference type="InterPro" id="IPR008145">
    <property type="entry name" value="GK/Ca_channel_bsu"/>
</dbReference>
<evidence type="ECO:0000313" key="2">
    <source>
        <dbReference type="EnsemblMetazoa" id="PPA06076.1"/>
    </source>
</evidence>
<keyword evidence="3" id="KW-1185">Reference proteome</keyword>
<reference evidence="2" key="2">
    <citation type="submission" date="2022-06" db="UniProtKB">
        <authorList>
            <consortium name="EnsemblMetazoa"/>
        </authorList>
    </citation>
    <scope>IDENTIFICATION</scope>
    <source>
        <strain evidence="2">PS312</strain>
    </source>
</reference>
<dbReference type="AlphaFoldDB" id="A0A2A6C4S7"/>
<feature type="compositionally biased region" description="Polar residues" evidence="1">
    <location>
        <begin position="47"/>
        <end position="56"/>
    </location>
</feature>
<sequence length="454" mass="51024">MSEDELNQLRANADSLAGCLHSLLQKIETMEKGKGEKEQRSGAESPLTIQTDAQESVTEIRSDKGVKRIITRQTVKTRSIHAVNLDSSLSLLSSQHSPNHLPPARDVTMQAKQLQLLRVSVYQSRLIVLSVEPKTNLDIQAGDIIREVDGRVLFSDSQLRALSGQITLTVQPAQVYEAPPKFFRLVNPYEDRDSQFSVKGGEVIQVLSEEADKLTVRSVHDPTVVGRIPMTIESESVTMMSPFGRGVVALVGAQAVGRRTIKTLLLQYAPHLFATAVPVTSREPRNGEQEGREYQFWRKETVLQRIRDHEMIEWGELDNQLYGTWAGDIKEVIESGRVCIFDCSPQALPYLYNSSFKPFVVHIRGPELEESVQLEQLRPKIRSKDELEKADKDSDHIASNYGKYIHLTLINRNTDVTFKKLLSALEDLRSNSQYIPIGWSELSSAGSYKNDIKA</sequence>
<evidence type="ECO:0000313" key="3">
    <source>
        <dbReference type="Proteomes" id="UP000005239"/>
    </source>
</evidence>
<name>A0A2A6C4S7_PRIPA</name>
<reference evidence="3" key="1">
    <citation type="journal article" date="2008" name="Nat. Genet.">
        <title>The Pristionchus pacificus genome provides a unique perspective on nematode lifestyle and parasitism.</title>
        <authorList>
            <person name="Dieterich C."/>
            <person name="Clifton S.W."/>
            <person name="Schuster L.N."/>
            <person name="Chinwalla A."/>
            <person name="Delehaunty K."/>
            <person name="Dinkelacker I."/>
            <person name="Fulton L."/>
            <person name="Fulton R."/>
            <person name="Godfrey J."/>
            <person name="Minx P."/>
            <person name="Mitreva M."/>
            <person name="Roeseler W."/>
            <person name="Tian H."/>
            <person name="Witte H."/>
            <person name="Yang S.P."/>
            <person name="Wilson R.K."/>
            <person name="Sommer R.J."/>
        </authorList>
    </citation>
    <scope>NUCLEOTIDE SEQUENCE [LARGE SCALE GENOMIC DNA]</scope>
    <source>
        <strain evidence="3">PS312</strain>
    </source>
</reference>
<dbReference type="EnsemblMetazoa" id="PPA06076.1">
    <property type="protein sequence ID" value="PPA06076.1"/>
    <property type="gene ID" value="WBGene00095630"/>
</dbReference>
<accession>A0A8R1YE28</accession>
<dbReference type="PROSITE" id="PS50052">
    <property type="entry name" value="GUANYLATE_KINASE_2"/>
    <property type="match status" value="1"/>
</dbReference>